<proteinExistence type="predicted"/>
<comment type="caution">
    <text evidence="11">The sequence shown here is derived from an EMBL/GenBank/DDBJ whole genome shotgun (WGS) entry which is preliminary data.</text>
</comment>
<feature type="signal peptide" evidence="10">
    <location>
        <begin position="1"/>
        <end position="23"/>
    </location>
</feature>
<dbReference type="SMART" id="SM00369">
    <property type="entry name" value="LRR_TYP"/>
    <property type="match status" value="5"/>
</dbReference>
<dbReference type="GO" id="GO:0007165">
    <property type="term" value="P:signal transduction"/>
    <property type="evidence" value="ECO:0007669"/>
    <property type="project" value="TreeGrafter"/>
</dbReference>
<dbReference type="GO" id="GO:0005886">
    <property type="term" value="C:plasma membrane"/>
    <property type="evidence" value="ECO:0007669"/>
    <property type="project" value="TreeGrafter"/>
</dbReference>
<evidence type="ECO:0000256" key="4">
    <source>
        <dbReference type="ARBA" id="ARBA00022729"/>
    </source>
</evidence>
<name>A0AAV2HQ37_LYMST</name>
<dbReference type="Pfam" id="PF13855">
    <property type="entry name" value="LRR_8"/>
    <property type="match status" value="2"/>
</dbReference>
<dbReference type="Gene3D" id="3.80.10.10">
    <property type="entry name" value="Ribonuclease Inhibitor"/>
    <property type="match status" value="3"/>
</dbReference>
<dbReference type="AlphaFoldDB" id="A0AAV2HQ37"/>
<dbReference type="PANTHER" id="PTHR24365">
    <property type="entry name" value="TOLL-LIKE RECEPTOR"/>
    <property type="match status" value="1"/>
</dbReference>
<dbReference type="GO" id="GO:0038023">
    <property type="term" value="F:signaling receptor activity"/>
    <property type="evidence" value="ECO:0007669"/>
    <property type="project" value="TreeGrafter"/>
</dbReference>
<sequence length="879" mass="98993">MATPIWRLCFLAMLMASCRHVLMLPLGEFEQDQHKSTDSKGDTYCCRVRYSTSREGHVVDCNNCGITSIDTSWMPRDTVSLTLDNNNITDLQNSTFARLKSLRYLSIAASNVSKIKANALQGLDQLDVLNLEANKLPLKCGKFPKTMFSHVPNLRELYIAYQDDGESHFNGRVGETGRLSGQDGSHARHTKRALKGEFTETMTCDKPLQNYSDVIDIFRYLKKLTALSFDGLNSTLYLGEEFSSLTGLINVTIHGPDVTCITNLSFIGLRPLNVRVLSLVDLDQISVNAYVQGENDTRFDDDAFRPLTSLTHLTIDGCRVGNQNIARKMRPFVNTTMTSITLRSTHFWKYFNIPRYAMEDAILLNSTMQHLSQINLSHFSWIDSHIFAVAPRGLNSPVWQRSIKSMDFSNNNFGQFGWKLTLFDTHLLKNIQTFIVSSRLATHDEIHPTLAGQIDNGNPTVNLKVKDKHNAIGGKNAQPESTKVDTNIGPSDQTFGARLKRLKHQGVEQARKEVVNDQKGSPGSDGRAFNHADVNSSEDDWLSQMSVSGPIKLGHLIDAATRIFTSRSGVLTIALPPSLSNFTFVGVMAGISEFFNYSIRFIKTENFTHLYFMNNGEIRGTGHVYGLTHLQLLDLTGSTFIVEEHFLDSMTNLRYLILKSIKPDDFFVRLSCDRLIRYLTHLMYLDLTENNLKRLPHRLFATNPNVTHFLLAKNRFSGIPFDLRSTPNLEFLDLTGNAIVYLSQQELDALSRHANRVPRFFLGLAGNNIACMCFQTKFLAWIDNSKFLDMNGNYSCTYDNGHVTRTGTILLDLQGFSRQCNGSTSLMLSLILAFIMALAFLSAYLLSRFKTAIVAFTMKLLTTAFRPMTAEDYKTHVFI</sequence>
<evidence type="ECO:0000256" key="9">
    <source>
        <dbReference type="SAM" id="Phobius"/>
    </source>
</evidence>
<evidence type="ECO:0000256" key="3">
    <source>
        <dbReference type="ARBA" id="ARBA00022692"/>
    </source>
</evidence>
<feature type="transmembrane region" description="Helical" evidence="9">
    <location>
        <begin position="826"/>
        <end position="846"/>
    </location>
</feature>
<evidence type="ECO:0000313" key="12">
    <source>
        <dbReference type="Proteomes" id="UP001497497"/>
    </source>
</evidence>
<feature type="chain" id="PRO_5043359922" evidence="10">
    <location>
        <begin position="24"/>
        <end position="879"/>
    </location>
</feature>
<keyword evidence="12" id="KW-1185">Reference proteome</keyword>
<dbReference type="InterPro" id="IPR032675">
    <property type="entry name" value="LRR_dom_sf"/>
</dbReference>
<keyword evidence="6 9" id="KW-1133">Transmembrane helix</keyword>
<evidence type="ECO:0000256" key="2">
    <source>
        <dbReference type="ARBA" id="ARBA00022614"/>
    </source>
</evidence>
<evidence type="ECO:0000256" key="10">
    <source>
        <dbReference type="SAM" id="SignalP"/>
    </source>
</evidence>
<keyword evidence="5" id="KW-0677">Repeat</keyword>
<dbReference type="Proteomes" id="UP001497497">
    <property type="component" value="Unassembled WGS sequence"/>
</dbReference>
<keyword evidence="4 10" id="KW-0732">Signal</keyword>
<keyword evidence="3 9" id="KW-0812">Transmembrane</keyword>
<evidence type="ECO:0000313" key="11">
    <source>
        <dbReference type="EMBL" id="CAL1534291.1"/>
    </source>
</evidence>
<dbReference type="InterPro" id="IPR003591">
    <property type="entry name" value="Leu-rich_rpt_typical-subtyp"/>
</dbReference>
<dbReference type="EMBL" id="CAXITT010000167">
    <property type="protein sequence ID" value="CAL1534291.1"/>
    <property type="molecule type" value="Genomic_DNA"/>
</dbReference>
<comment type="subcellular location">
    <subcellularLocation>
        <location evidence="1">Membrane</location>
        <topology evidence="1">Single-pass membrane protein</topology>
    </subcellularLocation>
</comment>
<evidence type="ECO:0000256" key="6">
    <source>
        <dbReference type="ARBA" id="ARBA00022989"/>
    </source>
</evidence>
<evidence type="ECO:0000256" key="7">
    <source>
        <dbReference type="ARBA" id="ARBA00023136"/>
    </source>
</evidence>
<evidence type="ECO:0000256" key="5">
    <source>
        <dbReference type="ARBA" id="ARBA00022737"/>
    </source>
</evidence>
<dbReference type="InterPro" id="IPR001611">
    <property type="entry name" value="Leu-rich_rpt"/>
</dbReference>
<keyword evidence="8" id="KW-0325">Glycoprotein</keyword>
<evidence type="ECO:0000256" key="1">
    <source>
        <dbReference type="ARBA" id="ARBA00004167"/>
    </source>
</evidence>
<dbReference type="SUPFAM" id="SSF52058">
    <property type="entry name" value="L domain-like"/>
    <property type="match status" value="2"/>
</dbReference>
<reference evidence="11 12" key="1">
    <citation type="submission" date="2024-04" db="EMBL/GenBank/DDBJ databases">
        <authorList>
            <consortium name="Genoscope - CEA"/>
            <person name="William W."/>
        </authorList>
    </citation>
    <scope>NUCLEOTIDE SEQUENCE [LARGE SCALE GENOMIC DNA]</scope>
</reference>
<feature type="non-terminal residue" evidence="11">
    <location>
        <position position="879"/>
    </location>
</feature>
<dbReference type="PANTHER" id="PTHR24365:SF541">
    <property type="entry name" value="PROTEIN TOLL-RELATED"/>
    <property type="match status" value="1"/>
</dbReference>
<evidence type="ECO:0000256" key="8">
    <source>
        <dbReference type="ARBA" id="ARBA00023180"/>
    </source>
</evidence>
<organism evidence="11 12">
    <name type="scientific">Lymnaea stagnalis</name>
    <name type="common">Great pond snail</name>
    <name type="synonym">Helix stagnalis</name>
    <dbReference type="NCBI Taxonomy" id="6523"/>
    <lineage>
        <taxon>Eukaryota</taxon>
        <taxon>Metazoa</taxon>
        <taxon>Spiralia</taxon>
        <taxon>Lophotrochozoa</taxon>
        <taxon>Mollusca</taxon>
        <taxon>Gastropoda</taxon>
        <taxon>Heterobranchia</taxon>
        <taxon>Euthyneura</taxon>
        <taxon>Panpulmonata</taxon>
        <taxon>Hygrophila</taxon>
        <taxon>Lymnaeoidea</taxon>
        <taxon>Lymnaeidae</taxon>
        <taxon>Lymnaea</taxon>
    </lineage>
</organism>
<keyword evidence="7 9" id="KW-0472">Membrane</keyword>
<protein>
    <submittedName>
        <fullName evidence="11">Uncharacterized protein</fullName>
    </submittedName>
</protein>
<accession>A0AAV2HQ37</accession>
<dbReference type="PROSITE" id="PS51257">
    <property type="entry name" value="PROKAR_LIPOPROTEIN"/>
    <property type="match status" value="1"/>
</dbReference>
<gene>
    <name evidence="11" type="ORF">GSLYS_00008251001</name>
</gene>
<keyword evidence="2" id="KW-0433">Leucine-rich repeat</keyword>